<reference evidence="3" key="1">
    <citation type="submission" date="2018-09" db="EMBL/GenBank/DDBJ databases">
        <title>Common duck and Muscovy duck high density SNP chip.</title>
        <authorList>
            <person name="Vignal A."/>
            <person name="Thebault N."/>
            <person name="Warren W.C."/>
        </authorList>
    </citation>
    <scope>NUCLEOTIDE SEQUENCE [LARGE SCALE GENOMIC DNA]</scope>
</reference>
<dbReference type="InterPro" id="IPR001452">
    <property type="entry name" value="SH3_domain"/>
</dbReference>
<reference evidence="3" key="2">
    <citation type="submission" date="2025-08" db="UniProtKB">
        <authorList>
            <consortium name="Ensembl"/>
        </authorList>
    </citation>
    <scope>IDENTIFICATION</scope>
</reference>
<protein>
    <recommendedName>
        <fullName evidence="2">SH3 domain-containing protein</fullName>
    </recommendedName>
</protein>
<keyword evidence="4" id="KW-1185">Reference proteome</keyword>
<dbReference type="AlphaFoldDB" id="A0A8C3CZW1"/>
<sequence length="102" mass="11305">MESVALYNFQATEKDELPFRKGDTLKVRGFGGWEGKERVRRVTPVLCPKSARGCGWGAGAWAGGRRWVLGERAGLGGTWPPVGWGWVMLGAKTQRLSAPRWF</sequence>
<dbReference type="Ensembl" id="ENSCMMT00000030729.1">
    <property type="protein sequence ID" value="ENSCMMP00000028174.1"/>
    <property type="gene ID" value="ENSCMMG00000017185.1"/>
</dbReference>
<evidence type="ECO:0000313" key="3">
    <source>
        <dbReference type="Ensembl" id="ENSCMMP00000028174.1"/>
    </source>
</evidence>
<dbReference type="SUPFAM" id="SSF50044">
    <property type="entry name" value="SH3-domain"/>
    <property type="match status" value="1"/>
</dbReference>
<reference evidence="3" key="3">
    <citation type="submission" date="2025-09" db="UniProtKB">
        <authorList>
            <consortium name="Ensembl"/>
        </authorList>
    </citation>
    <scope>IDENTIFICATION</scope>
</reference>
<feature type="domain" description="SH3" evidence="2">
    <location>
        <begin position="4"/>
        <end position="27"/>
    </location>
</feature>
<dbReference type="Pfam" id="PF00018">
    <property type="entry name" value="SH3_1"/>
    <property type="match status" value="1"/>
</dbReference>
<evidence type="ECO:0000313" key="4">
    <source>
        <dbReference type="Proteomes" id="UP000694556"/>
    </source>
</evidence>
<proteinExistence type="predicted"/>
<name>A0A8C3CZW1_CAIMO</name>
<dbReference type="InterPro" id="IPR036028">
    <property type="entry name" value="SH3-like_dom_sf"/>
</dbReference>
<keyword evidence="1" id="KW-0728">SH3 domain</keyword>
<evidence type="ECO:0000259" key="2">
    <source>
        <dbReference type="Pfam" id="PF00018"/>
    </source>
</evidence>
<accession>A0A8C3CZW1</accession>
<organism evidence="3 4">
    <name type="scientific">Cairina moschata</name>
    <name type="common">Muscovy duck</name>
    <dbReference type="NCBI Taxonomy" id="8855"/>
    <lineage>
        <taxon>Eukaryota</taxon>
        <taxon>Metazoa</taxon>
        <taxon>Chordata</taxon>
        <taxon>Craniata</taxon>
        <taxon>Vertebrata</taxon>
        <taxon>Euteleostomi</taxon>
        <taxon>Archelosauria</taxon>
        <taxon>Archosauria</taxon>
        <taxon>Dinosauria</taxon>
        <taxon>Saurischia</taxon>
        <taxon>Theropoda</taxon>
        <taxon>Coelurosauria</taxon>
        <taxon>Aves</taxon>
        <taxon>Neognathae</taxon>
        <taxon>Galloanserae</taxon>
        <taxon>Anseriformes</taxon>
        <taxon>Anatidae</taxon>
        <taxon>Anatinae</taxon>
        <taxon>Cairina</taxon>
    </lineage>
</organism>
<dbReference type="Proteomes" id="UP000694556">
    <property type="component" value="Chromosome 15"/>
</dbReference>
<dbReference type="Gene3D" id="2.30.30.40">
    <property type="entry name" value="SH3 Domains"/>
    <property type="match status" value="1"/>
</dbReference>
<evidence type="ECO:0000256" key="1">
    <source>
        <dbReference type="ARBA" id="ARBA00022443"/>
    </source>
</evidence>